<proteinExistence type="inferred from homology"/>
<evidence type="ECO:0000256" key="18">
    <source>
        <dbReference type="SAM" id="MobiDB-lite"/>
    </source>
</evidence>
<dbReference type="GO" id="GO:0005789">
    <property type="term" value="C:endoplasmic reticulum membrane"/>
    <property type="evidence" value="ECO:0007669"/>
    <property type="project" value="UniProtKB-SubCell"/>
</dbReference>
<dbReference type="FunFam" id="2.130.10.10:FF:000009">
    <property type="entry name" value="Protein transport protein Sec31A isoform A"/>
    <property type="match status" value="2"/>
</dbReference>
<feature type="region of interest" description="Disordered" evidence="18">
    <location>
        <begin position="910"/>
        <end position="1199"/>
    </location>
</feature>
<keyword evidence="6 17" id="KW-0853">WD repeat</keyword>
<comment type="function">
    <text evidence="13">Component of the coat protein complex II (COPII) which promotes the formation of transport vesicles from the endoplasmic reticulum (ER). The coat has two main functions, the physical deformation of the endoplasmic reticulum membrane into vesicles and the selection of cargo molecules.</text>
</comment>
<keyword evidence="12" id="KW-0968">Cytoplasmic vesicle</keyword>
<evidence type="ECO:0000256" key="13">
    <source>
        <dbReference type="ARBA" id="ARBA00025471"/>
    </source>
</evidence>
<evidence type="ECO:0000256" key="10">
    <source>
        <dbReference type="ARBA" id="ARBA00022927"/>
    </source>
</evidence>
<evidence type="ECO:0000256" key="9">
    <source>
        <dbReference type="ARBA" id="ARBA00022892"/>
    </source>
</evidence>
<feature type="compositionally biased region" description="Polar residues" evidence="18">
    <location>
        <begin position="1136"/>
        <end position="1146"/>
    </location>
</feature>
<keyword evidence="9" id="KW-0931">ER-Golgi transport</keyword>
<evidence type="ECO:0000256" key="3">
    <source>
        <dbReference type="ARBA" id="ARBA00009358"/>
    </source>
</evidence>
<evidence type="ECO:0000256" key="4">
    <source>
        <dbReference type="ARBA" id="ARBA00022448"/>
    </source>
</evidence>
<dbReference type="GO" id="GO:0030127">
    <property type="term" value="C:COPII vesicle coat"/>
    <property type="evidence" value="ECO:0007669"/>
    <property type="project" value="TreeGrafter"/>
</dbReference>
<evidence type="ECO:0000256" key="8">
    <source>
        <dbReference type="ARBA" id="ARBA00022824"/>
    </source>
</evidence>
<dbReference type="SUPFAM" id="SSF50978">
    <property type="entry name" value="WD40 repeat-like"/>
    <property type="match status" value="2"/>
</dbReference>
<evidence type="ECO:0000256" key="15">
    <source>
        <dbReference type="ARBA" id="ARBA00041470"/>
    </source>
</evidence>
<dbReference type="Proteomes" id="UP000710432">
    <property type="component" value="Unassembled WGS sequence"/>
</dbReference>
<dbReference type="GO" id="GO:0090110">
    <property type="term" value="P:COPII-coated vesicle cargo loading"/>
    <property type="evidence" value="ECO:0007669"/>
    <property type="project" value="TreeGrafter"/>
</dbReference>
<accession>A0A8J6GM84</accession>
<evidence type="ECO:0000313" key="20">
    <source>
        <dbReference type="Proteomes" id="UP000710432"/>
    </source>
</evidence>
<evidence type="ECO:0000256" key="12">
    <source>
        <dbReference type="ARBA" id="ARBA00023329"/>
    </source>
</evidence>
<evidence type="ECO:0000256" key="7">
    <source>
        <dbReference type="ARBA" id="ARBA00022737"/>
    </source>
</evidence>
<reference evidence="19" key="1">
    <citation type="submission" date="2020-03" db="EMBL/GenBank/DDBJ databases">
        <title>Studies in the Genomics of Life Span.</title>
        <authorList>
            <person name="Glass D."/>
        </authorList>
    </citation>
    <scope>NUCLEOTIDE SEQUENCE</scope>
    <source>
        <strain evidence="19">LTLLF</strain>
        <tissue evidence="19">Muscle</tissue>
    </source>
</reference>
<evidence type="ECO:0000256" key="17">
    <source>
        <dbReference type="PROSITE-ProRule" id="PRU00221"/>
    </source>
</evidence>
<dbReference type="GO" id="GO:0015031">
    <property type="term" value="P:protein transport"/>
    <property type="evidence" value="ECO:0007669"/>
    <property type="project" value="UniProtKB-KW"/>
</dbReference>
<keyword evidence="4" id="KW-0813">Transport</keyword>
<dbReference type="Gene3D" id="1.20.940.10">
    <property type="entry name" value="Functional domain of the splicing factor Prp18"/>
    <property type="match status" value="1"/>
</dbReference>
<comment type="subcellular location">
    <subcellularLocation>
        <location evidence="1">Cytoplasmic vesicle</location>
        <location evidence="1">COPII-coated vesicle membrane</location>
        <topology evidence="1">Peripheral membrane protein</topology>
        <orientation evidence="1">Cytoplasmic side</orientation>
    </subcellularLocation>
    <subcellularLocation>
        <location evidence="2">Endoplasmic reticulum membrane</location>
        <topology evidence="2">Peripheral membrane protein</topology>
    </subcellularLocation>
</comment>
<dbReference type="GO" id="GO:0070971">
    <property type="term" value="C:endoplasmic reticulum exit site"/>
    <property type="evidence" value="ECO:0007669"/>
    <property type="project" value="TreeGrafter"/>
</dbReference>
<gene>
    <name evidence="19" type="ORF">LTLLF_143150</name>
</gene>
<dbReference type="InterPro" id="IPR040251">
    <property type="entry name" value="SEC31-like"/>
</dbReference>
<evidence type="ECO:0000256" key="1">
    <source>
        <dbReference type="ARBA" id="ARBA00004299"/>
    </source>
</evidence>
<evidence type="ECO:0000256" key="14">
    <source>
        <dbReference type="ARBA" id="ARBA00039468"/>
    </source>
</evidence>
<dbReference type="PROSITE" id="PS50082">
    <property type="entry name" value="WD_REPEATS_2"/>
    <property type="match status" value="2"/>
</dbReference>
<evidence type="ECO:0000256" key="11">
    <source>
        <dbReference type="ARBA" id="ARBA00023136"/>
    </source>
</evidence>
<evidence type="ECO:0000256" key="5">
    <source>
        <dbReference type="ARBA" id="ARBA00022490"/>
    </source>
</evidence>
<dbReference type="InterPro" id="IPR001680">
    <property type="entry name" value="WD40_rpt"/>
</dbReference>
<keyword evidence="5" id="KW-0963">Cytoplasm</keyword>
<dbReference type="PANTHER" id="PTHR13923:SF23">
    <property type="entry name" value="PROTEIN TRANSPORT PROTEIN SEC31A"/>
    <property type="match status" value="1"/>
</dbReference>
<dbReference type="GO" id="GO:0007029">
    <property type="term" value="P:endoplasmic reticulum organization"/>
    <property type="evidence" value="ECO:0007669"/>
    <property type="project" value="TreeGrafter"/>
</dbReference>
<evidence type="ECO:0000313" key="19">
    <source>
        <dbReference type="EMBL" id="KAH0512929.1"/>
    </source>
</evidence>
<feature type="repeat" description="WD" evidence="17">
    <location>
        <begin position="491"/>
        <end position="533"/>
    </location>
</feature>
<feature type="compositionally biased region" description="Low complexity" evidence="18">
    <location>
        <begin position="1082"/>
        <end position="1092"/>
    </location>
</feature>
<organism evidence="19 20">
    <name type="scientific">Microtus ochrogaster</name>
    <name type="common">Prairie vole</name>
    <dbReference type="NCBI Taxonomy" id="79684"/>
    <lineage>
        <taxon>Eukaryota</taxon>
        <taxon>Metazoa</taxon>
        <taxon>Chordata</taxon>
        <taxon>Craniata</taxon>
        <taxon>Vertebrata</taxon>
        <taxon>Euteleostomi</taxon>
        <taxon>Mammalia</taxon>
        <taxon>Eutheria</taxon>
        <taxon>Euarchontoglires</taxon>
        <taxon>Glires</taxon>
        <taxon>Rodentia</taxon>
        <taxon>Myomorpha</taxon>
        <taxon>Muroidea</taxon>
        <taxon>Cricetidae</taxon>
        <taxon>Arvicolinae</taxon>
        <taxon>Microtus</taxon>
    </lineage>
</organism>
<keyword evidence="11" id="KW-0472">Membrane</keyword>
<dbReference type="SMART" id="SM00320">
    <property type="entry name" value="WD40"/>
    <property type="match status" value="10"/>
</dbReference>
<evidence type="ECO:0000256" key="6">
    <source>
        <dbReference type="ARBA" id="ARBA00022574"/>
    </source>
</evidence>
<dbReference type="InterPro" id="IPR036322">
    <property type="entry name" value="WD40_repeat_dom_sf"/>
</dbReference>
<dbReference type="GO" id="GO:0005198">
    <property type="term" value="F:structural molecule activity"/>
    <property type="evidence" value="ECO:0007669"/>
    <property type="project" value="TreeGrafter"/>
</dbReference>
<protein>
    <recommendedName>
        <fullName evidence="14">Protein transport protein Sec31A</fullName>
    </recommendedName>
    <alternativeName>
        <fullName evidence="16">SEC31-like protein 1</fullName>
    </alternativeName>
    <alternativeName>
        <fullName evidence="15">SEC31-related protein A</fullName>
    </alternativeName>
</protein>
<keyword evidence="8" id="KW-0256">Endoplasmic reticulum</keyword>
<feature type="repeat" description="WD" evidence="17">
    <location>
        <begin position="118"/>
        <end position="160"/>
    </location>
</feature>
<dbReference type="Gene3D" id="1.25.40.1030">
    <property type="match status" value="2"/>
</dbReference>
<dbReference type="PANTHER" id="PTHR13923">
    <property type="entry name" value="SEC31-RELATED PROTEIN"/>
    <property type="match status" value="1"/>
</dbReference>
<keyword evidence="7" id="KW-0677">Repeat</keyword>
<keyword evidence="10" id="KW-0653">Protein transport</keyword>
<sequence length="1325" mass="144946">MKLKEVDRTAMQAWSPAQNHPIYLATGTSAQQLDATFSTNASLEIFEFDLSDPSLDMKSCATFSSSHRYHKLIWGPHKMDSKGDISGVLIAGGENGNIILYDPSKIIAKDKEVVIAQKDKHTGPVRALDVNIFQTNLVASGANESEIYIWDLNNFATPMTPGAKTQPPEDISCIAWNRQVQHILASASPSGRATVWDLRKNEPIIKVSDHSNRMHCSGLAWHPDVATQMVLASEDDRLPVVQMWDLRFAASPIRVLENHARYGTLYIQGFQYQIKEEKQESDFLPSAGGTFNISVSGDIDGLITRALLTGNFESAVDLCLHDNRMADAIILAIAGGQELLAQTQKKYFAKSQSKITRLITAVVMKNWKEIVESCDLKNWREALAAVLTYAKPDEFSALCGTSAQQLDATFSTNASLEIFEFDLSDPSLDMKSCATFSSSHRYHKLIWGPHKMDSKGDISGVLIAGGENGNIILYDPSKIIAKDKEVVIAQKDKHTGPVRALDVNIFQTNLVASGANESEIYIWDLNNFATPMTPGAKTQPPEDISCIAWNRQVQHILASASPSGRATVWDLRKNEPIIKVSDHSNRMHCSGLAWHPDVATQMVLASEDDRLPVVQMWDLRFAASPIRVLENHARGILAIAWSMADPELLLSCGKDAKILCSNPNTGEVLYELPTNTQWCFDIQWCPRNPAVLSAASFDGRISVYSIMGGSIDGLRQKQVDKFGGKLVTFEHAKVQPQQGAEPQQQQRQHVFISQVVTEKDFLSRSEQLQQVVQSQSFTSYCQRKIDASQTEFEKNVWSFLKVNFEDDSRGKYLELLGYKREDLGKKIALALNKVDGSDVDLIEKVVILRKAVQLTHAMDTNTVGALLAEKMSQYASLLAAQGSIATALAFLPDNTNQPNIVQLRDRLCRAQGKPAPGQESSKSPYERQPLSKGRPGPSAGHPQMPRVQTQQYYPHGENPPPPGFIMHGNVNPNTAAPLPTSPGHMHSQLPPYPQPQPYQPAQQYSFGTGGSAAYRPQQPVAPPASNAYPNTPYISPAAPYSGQPQMYTAQQTSSPTSNSAASFPPPPSSGASFQHGGPGAPPSSSAYALPPGTTGPQNGWNDPPALNRGPKKKKMPENFMPPVPITSPIMNPAGDPQSQMLQQQPSAPGPLSGQASFPQPHLASGQPFHGVQQPLGQTGMPPSFSKPNVEGAPGAPIGNTIQHVQALPTEKITKKPIPDEHLILKTTFEDLIQRCLSSATDPQTKRKLDDASKRLEFLYDKLREQTLSPAIINGLHSIARSIETRNYSEGLSVHTHIVSTSNFSETSAFMPVLKVVLSQASKLGV</sequence>
<dbReference type="InterPro" id="IPR015943">
    <property type="entry name" value="WD40/YVTN_repeat-like_dom_sf"/>
</dbReference>
<feature type="compositionally biased region" description="Low complexity" evidence="18">
    <location>
        <begin position="1048"/>
        <end position="1062"/>
    </location>
</feature>
<dbReference type="FunFam" id="1.20.940.10:FF:000001">
    <property type="entry name" value="Protein transport protein Sec31A isoform A"/>
    <property type="match status" value="1"/>
</dbReference>
<name>A0A8J6GM84_MICOH</name>
<comment type="caution">
    <text evidence="19">The sequence shown here is derived from an EMBL/GenBank/DDBJ whole genome shotgun (WGS) entry which is preliminary data.</text>
</comment>
<dbReference type="EMBL" id="JAATJU010021699">
    <property type="protein sequence ID" value="KAH0512929.1"/>
    <property type="molecule type" value="Genomic_DNA"/>
</dbReference>
<evidence type="ECO:0000256" key="16">
    <source>
        <dbReference type="ARBA" id="ARBA00043112"/>
    </source>
</evidence>
<dbReference type="Gene3D" id="2.130.10.10">
    <property type="entry name" value="YVTN repeat-like/Quinoprotein amine dehydrogenase"/>
    <property type="match status" value="2"/>
</dbReference>
<comment type="similarity">
    <text evidence="3">Belongs to the WD repeat SEC31 family.</text>
</comment>
<evidence type="ECO:0000256" key="2">
    <source>
        <dbReference type="ARBA" id="ARBA00004406"/>
    </source>
</evidence>